<dbReference type="SMART" id="SM00066">
    <property type="entry name" value="GAL4"/>
    <property type="match status" value="1"/>
</dbReference>
<dbReference type="GO" id="GO:0006351">
    <property type="term" value="P:DNA-templated transcription"/>
    <property type="evidence" value="ECO:0007669"/>
    <property type="project" value="InterPro"/>
</dbReference>
<keyword evidence="1" id="KW-0479">Metal-binding</keyword>
<dbReference type="Pfam" id="PF04082">
    <property type="entry name" value="Fungal_trans"/>
    <property type="match status" value="1"/>
</dbReference>
<protein>
    <recommendedName>
        <fullName evidence="3">Zn(2)-C6 fungal-type domain-containing protein</fullName>
    </recommendedName>
</protein>
<evidence type="ECO:0000313" key="5">
    <source>
        <dbReference type="Proteomes" id="UP000253153"/>
    </source>
</evidence>
<evidence type="ECO:0000259" key="3">
    <source>
        <dbReference type="PROSITE" id="PS50048"/>
    </source>
</evidence>
<dbReference type="PANTHER" id="PTHR47256">
    <property type="entry name" value="ZN(II)2CYS6 TRANSCRIPTION FACTOR (EUROFUNG)-RELATED"/>
    <property type="match status" value="1"/>
</dbReference>
<dbReference type="RefSeq" id="XP_031020992.1">
    <property type="nucleotide sequence ID" value="XM_031154957.1"/>
</dbReference>
<dbReference type="OrthoDB" id="426882at2759"/>
<dbReference type="InterPro" id="IPR053187">
    <property type="entry name" value="Notoamide_regulator"/>
</dbReference>
<dbReference type="AlphaFoldDB" id="A0A366SAP4"/>
<dbReference type="InterPro" id="IPR036864">
    <property type="entry name" value="Zn2-C6_fun-type_DNA-bd_sf"/>
</dbReference>
<dbReference type="GO" id="GO:0000981">
    <property type="term" value="F:DNA-binding transcription factor activity, RNA polymerase II-specific"/>
    <property type="evidence" value="ECO:0007669"/>
    <property type="project" value="InterPro"/>
</dbReference>
<dbReference type="CDD" id="cd00067">
    <property type="entry name" value="GAL4"/>
    <property type="match status" value="1"/>
</dbReference>
<keyword evidence="2" id="KW-0539">Nucleus</keyword>
<reference evidence="4 5" key="1">
    <citation type="submission" date="2018-06" db="EMBL/GenBank/DDBJ databases">
        <title>Fusarium incarnatum-equiseti species complex species 28.</title>
        <authorList>
            <person name="Gardiner D.M."/>
        </authorList>
    </citation>
    <scope>NUCLEOTIDE SEQUENCE [LARGE SCALE GENOMIC DNA]</scope>
    <source>
        <strain evidence="4 5">FIESC_28</strain>
    </source>
</reference>
<dbReference type="EMBL" id="QKXC01000021">
    <property type="protein sequence ID" value="RBR26401.1"/>
    <property type="molecule type" value="Genomic_DNA"/>
</dbReference>
<feature type="domain" description="Zn(2)-C6 fungal-type" evidence="3">
    <location>
        <begin position="47"/>
        <end position="77"/>
    </location>
</feature>
<evidence type="ECO:0000256" key="2">
    <source>
        <dbReference type="ARBA" id="ARBA00023242"/>
    </source>
</evidence>
<dbReference type="GO" id="GO:0003677">
    <property type="term" value="F:DNA binding"/>
    <property type="evidence" value="ECO:0007669"/>
    <property type="project" value="InterPro"/>
</dbReference>
<dbReference type="InterPro" id="IPR007219">
    <property type="entry name" value="XnlR_reg_dom"/>
</dbReference>
<dbReference type="CDD" id="cd12148">
    <property type="entry name" value="fungal_TF_MHR"/>
    <property type="match status" value="1"/>
</dbReference>
<name>A0A366SAP4_9HYPO</name>
<dbReference type="InterPro" id="IPR001138">
    <property type="entry name" value="Zn2Cys6_DnaBD"/>
</dbReference>
<dbReference type="SUPFAM" id="SSF57701">
    <property type="entry name" value="Zn2/Cys6 DNA-binding domain"/>
    <property type="match status" value="1"/>
</dbReference>
<dbReference type="GeneID" id="41990253"/>
<dbReference type="PANTHER" id="PTHR47256:SF1">
    <property type="entry name" value="ZN(II)2CYS6 TRANSCRIPTION FACTOR (EUROFUNG)"/>
    <property type="match status" value="1"/>
</dbReference>
<accession>A0A366SAP4</accession>
<dbReference type="PROSITE" id="PS00463">
    <property type="entry name" value="ZN2_CY6_FUNGAL_1"/>
    <property type="match status" value="1"/>
</dbReference>
<gene>
    <name evidence="4" type="ORF">FIESC28_00806</name>
</gene>
<keyword evidence="5" id="KW-1185">Reference proteome</keyword>
<dbReference type="Proteomes" id="UP000253153">
    <property type="component" value="Unassembled WGS sequence"/>
</dbReference>
<organism evidence="4 5">
    <name type="scientific">Fusarium coffeatum</name>
    <dbReference type="NCBI Taxonomy" id="231269"/>
    <lineage>
        <taxon>Eukaryota</taxon>
        <taxon>Fungi</taxon>
        <taxon>Dikarya</taxon>
        <taxon>Ascomycota</taxon>
        <taxon>Pezizomycotina</taxon>
        <taxon>Sordariomycetes</taxon>
        <taxon>Hypocreomycetidae</taxon>
        <taxon>Hypocreales</taxon>
        <taxon>Nectriaceae</taxon>
        <taxon>Fusarium</taxon>
        <taxon>Fusarium incarnatum-equiseti species complex</taxon>
    </lineage>
</organism>
<dbReference type="Pfam" id="PF00172">
    <property type="entry name" value="Zn_clus"/>
    <property type="match status" value="1"/>
</dbReference>
<evidence type="ECO:0000313" key="4">
    <source>
        <dbReference type="EMBL" id="RBR26401.1"/>
    </source>
</evidence>
<sequence length="688" mass="78574">MSMPSDTSSDRRPLRAILPADGTHALADAGPRFPLGIHPKRTLVSAACQACRKRKSKCSGTRPVCVACEGRSTECQWEPTETQAIKRRYHEIVNEHNRASSYQQLFESIKPMNTEDAVRTVHRIQAGDDVEALLDDAETSRIQLRTSQDRDKNSYEDFYQGYDVNAMLRHIREADLLLQIALKPEQRRRYEFPFNRKWPEFLRQDGNPYLETSFYEADRPSPANLTLGKKSDIIFDIPYHASTLIEPLLANTRISKWTTVTSDEGMLTSLLEHYFQHAYHYFTFFHKDLFLRDLKSGSAQHCSSLLVNAVLASATHYHPKIQGRNEPWDTESLCYRFFAETKRLWELEMGESKLTTCQAALVMNSIYNMDGLDQIGNVYMVQAAKIAYNLDLFGAQGRGEMDVAKQFTAWCLFSWQSLTLFHFYKPPLFEKPPEIDLPDPHASPWFYPEIHTVKFRIILNDLANDRFGGGKNAAITLEQAAKYYRRLCQWFDALPACLKPDKIVLPSHLNLHIHFQYIIMLLLEPFVASEKDNPSITLLDGMTKPIRAIVHEATIHFETLVRSYYLRHSFSTYAPVMVQFLSVLGFLSAQKAATNPAEHQSSMILATLGLENQAQQAYLANAMFKLLFSKIPASMVDITSQYCSLNATGAVVEIQPAYVRSAYPIHMVSINADAEEQRLDRLIEELKI</sequence>
<proteinExistence type="predicted"/>
<dbReference type="PROSITE" id="PS50048">
    <property type="entry name" value="ZN2_CY6_FUNGAL_2"/>
    <property type="match status" value="1"/>
</dbReference>
<evidence type="ECO:0000256" key="1">
    <source>
        <dbReference type="ARBA" id="ARBA00022723"/>
    </source>
</evidence>
<dbReference type="Gene3D" id="4.10.240.10">
    <property type="entry name" value="Zn(2)-C6 fungal-type DNA-binding domain"/>
    <property type="match status" value="1"/>
</dbReference>
<comment type="caution">
    <text evidence="4">The sequence shown here is derived from an EMBL/GenBank/DDBJ whole genome shotgun (WGS) entry which is preliminary data.</text>
</comment>
<dbReference type="GO" id="GO:0008270">
    <property type="term" value="F:zinc ion binding"/>
    <property type="evidence" value="ECO:0007669"/>
    <property type="project" value="InterPro"/>
</dbReference>